<dbReference type="EMBL" id="LBMM01019134">
    <property type="protein sequence ID" value="KMQ83613.1"/>
    <property type="molecule type" value="Genomic_DNA"/>
</dbReference>
<evidence type="ECO:0000256" key="1">
    <source>
        <dbReference type="ARBA" id="ARBA00022679"/>
    </source>
</evidence>
<evidence type="ECO:0000313" key="4">
    <source>
        <dbReference type="EMBL" id="KMQ83613.1"/>
    </source>
</evidence>
<dbReference type="PaxDb" id="67767-A0A0J7JZL9"/>
<dbReference type="CDD" id="cd04301">
    <property type="entry name" value="NAT_SF"/>
    <property type="match status" value="1"/>
</dbReference>
<sequence>MEDSGLPLKRRKGATMSIIHRLAQPDDLNGLLALYRELRPQDAPLRADDARRTLQRLLDDPAIRLVVEAKEEHPIATCMLALIPGLAHQAQPFGVIEHVVTAEPYRGHGVALAMIEYALQLAWRKGCYKVMLLSGQQRTGAHQLYLKAGFDGDRERGFVIRRPEGR</sequence>
<accession>A0A0J7JZL9</accession>
<proteinExistence type="predicted"/>
<dbReference type="InterPro" id="IPR050832">
    <property type="entry name" value="Bact_Acetyltransf"/>
</dbReference>
<feature type="domain" description="N-acetyltransferase" evidence="3">
    <location>
        <begin position="18"/>
        <end position="166"/>
    </location>
</feature>
<dbReference type="Proteomes" id="UP000036403">
    <property type="component" value="Unassembled WGS sequence"/>
</dbReference>
<dbReference type="InterPro" id="IPR000182">
    <property type="entry name" value="GNAT_dom"/>
</dbReference>
<dbReference type="InterPro" id="IPR016181">
    <property type="entry name" value="Acyl_CoA_acyltransferase"/>
</dbReference>
<dbReference type="AlphaFoldDB" id="A0A0J7JZL9"/>
<reference evidence="4 5" key="1">
    <citation type="submission" date="2015-04" db="EMBL/GenBank/DDBJ databases">
        <title>Lasius niger genome sequencing.</title>
        <authorList>
            <person name="Konorov E.A."/>
            <person name="Nikitin M.A."/>
            <person name="Kirill M.V."/>
            <person name="Chang P."/>
        </authorList>
    </citation>
    <scope>NUCLEOTIDE SEQUENCE [LARGE SCALE GENOMIC DNA]</scope>
    <source>
        <tissue evidence="4">Whole</tissue>
    </source>
</reference>
<keyword evidence="5" id="KW-1185">Reference proteome</keyword>
<keyword evidence="1 4" id="KW-0808">Transferase</keyword>
<dbReference type="PROSITE" id="PS51186">
    <property type="entry name" value="GNAT"/>
    <property type="match status" value="1"/>
</dbReference>
<protein>
    <submittedName>
        <fullName evidence="4">Gcn5-related n-acetyltransferase</fullName>
    </submittedName>
</protein>
<dbReference type="Pfam" id="PF00583">
    <property type="entry name" value="Acetyltransf_1"/>
    <property type="match status" value="1"/>
</dbReference>
<dbReference type="GO" id="GO:0016747">
    <property type="term" value="F:acyltransferase activity, transferring groups other than amino-acyl groups"/>
    <property type="evidence" value="ECO:0007669"/>
    <property type="project" value="InterPro"/>
</dbReference>
<dbReference type="PANTHER" id="PTHR43877:SF2">
    <property type="entry name" value="AMINOALKYLPHOSPHONATE N-ACETYLTRANSFERASE-RELATED"/>
    <property type="match status" value="1"/>
</dbReference>
<dbReference type="PANTHER" id="PTHR43877">
    <property type="entry name" value="AMINOALKYLPHOSPHONATE N-ACETYLTRANSFERASE-RELATED-RELATED"/>
    <property type="match status" value="1"/>
</dbReference>
<keyword evidence="2" id="KW-0012">Acyltransferase</keyword>
<dbReference type="Gene3D" id="3.40.630.30">
    <property type="match status" value="1"/>
</dbReference>
<name>A0A0J7JZL9_LASNI</name>
<comment type="caution">
    <text evidence="4">The sequence shown here is derived from an EMBL/GenBank/DDBJ whole genome shotgun (WGS) entry which is preliminary data.</text>
</comment>
<evidence type="ECO:0000259" key="3">
    <source>
        <dbReference type="PROSITE" id="PS51186"/>
    </source>
</evidence>
<evidence type="ECO:0000256" key="2">
    <source>
        <dbReference type="ARBA" id="ARBA00023315"/>
    </source>
</evidence>
<dbReference type="SUPFAM" id="SSF55729">
    <property type="entry name" value="Acyl-CoA N-acyltransferases (Nat)"/>
    <property type="match status" value="1"/>
</dbReference>
<organism evidence="4 5">
    <name type="scientific">Lasius niger</name>
    <name type="common">Black garden ant</name>
    <dbReference type="NCBI Taxonomy" id="67767"/>
    <lineage>
        <taxon>Eukaryota</taxon>
        <taxon>Metazoa</taxon>
        <taxon>Ecdysozoa</taxon>
        <taxon>Arthropoda</taxon>
        <taxon>Hexapoda</taxon>
        <taxon>Insecta</taxon>
        <taxon>Pterygota</taxon>
        <taxon>Neoptera</taxon>
        <taxon>Endopterygota</taxon>
        <taxon>Hymenoptera</taxon>
        <taxon>Apocrita</taxon>
        <taxon>Aculeata</taxon>
        <taxon>Formicoidea</taxon>
        <taxon>Formicidae</taxon>
        <taxon>Formicinae</taxon>
        <taxon>Lasius</taxon>
        <taxon>Lasius</taxon>
    </lineage>
</organism>
<gene>
    <name evidence="4" type="ORF">RF55_19552</name>
</gene>
<evidence type="ECO:0000313" key="5">
    <source>
        <dbReference type="Proteomes" id="UP000036403"/>
    </source>
</evidence>